<comment type="caution">
    <text evidence="2">The sequence shown here is derived from an EMBL/GenBank/DDBJ whole genome shotgun (WGS) entry which is preliminary data.</text>
</comment>
<dbReference type="Proteomes" id="UP001367508">
    <property type="component" value="Unassembled WGS sequence"/>
</dbReference>
<organism evidence="2 3">
    <name type="scientific">Canavalia gladiata</name>
    <name type="common">Sword bean</name>
    <name type="synonym">Dolichos gladiatus</name>
    <dbReference type="NCBI Taxonomy" id="3824"/>
    <lineage>
        <taxon>Eukaryota</taxon>
        <taxon>Viridiplantae</taxon>
        <taxon>Streptophyta</taxon>
        <taxon>Embryophyta</taxon>
        <taxon>Tracheophyta</taxon>
        <taxon>Spermatophyta</taxon>
        <taxon>Magnoliopsida</taxon>
        <taxon>eudicotyledons</taxon>
        <taxon>Gunneridae</taxon>
        <taxon>Pentapetalae</taxon>
        <taxon>rosids</taxon>
        <taxon>fabids</taxon>
        <taxon>Fabales</taxon>
        <taxon>Fabaceae</taxon>
        <taxon>Papilionoideae</taxon>
        <taxon>50 kb inversion clade</taxon>
        <taxon>NPAAA clade</taxon>
        <taxon>indigoferoid/millettioid clade</taxon>
        <taxon>Phaseoleae</taxon>
        <taxon>Canavalia</taxon>
    </lineage>
</organism>
<feature type="transmembrane region" description="Helical" evidence="1">
    <location>
        <begin position="5"/>
        <end position="22"/>
    </location>
</feature>
<gene>
    <name evidence="2" type="ORF">VNO77_24132</name>
</gene>
<evidence type="ECO:0000256" key="1">
    <source>
        <dbReference type="SAM" id="Phobius"/>
    </source>
</evidence>
<feature type="transmembrane region" description="Helical" evidence="1">
    <location>
        <begin position="28"/>
        <end position="46"/>
    </location>
</feature>
<reference evidence="2 3" key="1">
    <citation type="submission" date="2024-01" db="EMBL/GenBank/DDBJ databases">
        <title>The genomes of 5 underutilized Papilionoideae crops provide insights into root nodulation and disease resistanc.</title>
        <authorList>
            <person name="Jiang F."/>
        </authorList>
    </citation>
    <scope>NUCLEOTIDE SEQUENCE [LARGE SCALE GENOMIC DNA]</scope>
    <source>
        <strain evidence="2">LVBAO_FW01</strain>
        <tissue evidence="2">Leaves</tissue>
    </source>
</reference>
<proteinExistence type="predicted"/>
<name>A0AAN9L931_CANGL</name>
<evidence type="ECO:0000313" key="2">
    <source>
        <dbReference type="EMBL" id="KAK7329949.1"/>
    </source>
</evidence>
<keyword evidence="1" id="KW-1133">Transmembrane helix</keyword>
<keyword evidence="1" id="KW-0812">Transmembrane</keyword>
<keyword evidence="1" id="KW-0472">Membrane</keyword>
<dbReference type="AlphaFoldDB" id="A0AAN9L931"/>
<dbReference type="EMBL" id="JAYMYQ010000005">
    <property type="protein sequence ID" value="KAK7329949.1"/>
    <property type="molecule type" value="Genomic_DNA"/>
</dbReference>
<protein>
    <submittedName>
        <fullName evidence="2">Uncharacterized protein</fullName>
    </submittedName>
</protein>
<evidence type="ECO:0000313" key="3">
    <source>
        <dbReference type="Proteomes" id="UP001367508"/>
    </source>
</evidence>
<sequence length="82" mass="9511">MGEIWWSFLGATIPVVIVFYGEEEVLKMFLILMLVPMPVLALFVLTNTKSLIGMPQTLFPHRSIWLHLCIEMYVYTELSYDA</sequence>
<keyword evidence="3" id="KW-1185">Reference proteome</keyword>
<accession>A0AAN9L931</accession>